<proteinExistence type="predicted"/>
<accession>A0AAW1NB56</accession>
<comment type="caution">
    <text evidence="1">The sequence shown here is derived from an EMBL/GenBank/DDBJ whole genome shotgun (WGS) entry which is preliminary data.</text>
</comment>
<sequence>MRPSGHAATKTSSGVETTGVLMEGFSFMCTDWSRTAARLSECARVTIQTHPTLPLDRHHPCYSYPFFDLLHFVNVSSRAIGLRITSHGRNENACANVPASPEMAFPRLYLIENLAMA</sequence>
<gene>
    <name evidence="1" type="ORF">QE152_g1403</name>
</gene>
<reference evidence="1 2" key="1">
    <citation type="journal article" date="2024" name="BMC Genomics">
        <title>De novo assembly and annotation of Popillia japonica's genome with initial clues to its potential as an invasive pest.</title>
        <authorList>
            <person name="Cucini C."/>
            <person name="Boschi S."/>
            <person name="Funari R."/>
            <person name="Cardaioli E."/>
            <person name="Iannotti N."/>
            <person name="Marturano G."/>
            <person name="Paoli F."/>
            <person name="Bruttini M."/>
            <person name="Carapelli A."/>
            <person name="Frati F."/>
            <person name="Nardi F."/>
        </authorList>
    </citation>
    <scope>NUCLEOTIDE SEQUENCE [LARGE SCALE GENOMIC DNA]</scope>
    <source>
        <strain evidence="1">DMR45628</strain>
    </source>
</reference>
<protein>
    <submittedName>
        <fullName evidence="1">Uncharacterized protein</fullName>
    </submittedName>
</protein>
<name>A0AAW1NB56_POPJA</name>
<dbReference type="AlphaFoldDB" id="A0AAW1NB56"/>
<keyword evidence="2" id="KW-1185">Reference proteome</keyword>
<dbReference type="Proteomes" id="UP001458880">
    <property type="component" value="Unassembled WGS sequence"/>
</dbReference>
<organism evidence="1 2">
    <name type="scientific">Popillia japonica</name>
    <name type="common">Japanese beetle</name>
    <dbReference type="NCBI Taxonomy" id="7064"/>
    <lineage>
        <taxon>Eukaryota</taxon>
        <taxon>Metazoa</taxon>
        <taxon>Ecdysozoa</taxon>
        <taxon>Arthropoda</taxon>
        <taxon>Hexapoda</taxon>
        <taxon>Insecta</taxon>
        <taxon>Pterygota</taxon>
        <taxon>Neoptera</taxon>
        <taxon>Endopterygota</taxon>
        <taxon>Coleoptera</taxon>
        <taxon>Polyphaga</taxon>
        <taxon>Scarabaeiformia</taxon>
        <taxon>Scarabaeidae</taxon>
        <taxon>Rutelinae</taxon>
        <taxon>Popillia</taxon>
    </lineage>
</organism>
<evidence type="ECO:0000313" key="2">
    <source>
        <dbReference type="Proteomes" id="UP001458880"/>
    </source>
</evidence>
<evidence type="ECO:0000313" key="1">
    <source>
        <dbReference type="EMBL" id="KAK9754389.1"/>
    </source>
</evidence>
<dbReference type="EMBL" id="JASPKY010000008">
    <property type="protein sequence ID" value="KAK9754389.1"/>
    <property type="molecule type" value="Genomic_DNA"/>
</dbReference>